<reference evidence="5 6" key="1">
    <citation type="submission" date="2016-11" db="EMBL/GenBank/DDBJ databases">
        <title>Genomic analysis of Caldithrix abyssi and proposal of a novel bacterial phylum Caldithrichaeota.</title>
        <authorList>
            <person name="Kublanov I."/>
            <person name="Sigalova O."/>
            <person name="Gavrilov S."/>
            <person name="Lebedinsky A."/>
            <person name="Ivanova N."/>
            <person name="Daum C."/>
            <person name="Reddy T."/>
            <person name="Klenk H.P."/>
            <person name="Goker M."/>
            <person name="Reva O."/>
            <person name="Miroshnichenko M."/>
            <person name="Kyprides N."/>
            <person name="Woyke T."/>
            <person name="Gelfand M."/>
        </authorList>
    </citation>
    <scope>NUCLEOTIDE SEQUENCE [LARGE SCALE GENOMIC DNA]</scope>
    <source>
        <strain evidence="5 6">LF13</strain>
    </source>
</reference>
<keyword evidence="2" id="KW-0472">Membrane</keyword>
<dbReference type="Pfam" id="PF05598">
    <property type="entry name" value="DUF772"/>
    <property type="match status" value="1"/>
</dbReference>
<keyword evidence="2" id="KW-1133">Transmembrane helix</keyword>
<dbReference type="Pfam" id="PF13751">
    <property type="entry name" value="DDE_Tnp_1_6"/>
    <property type="match status" value="1"/>
</dbReference>
<feature type="transmembrane region" description="Helical" evidence="2">
    <location>
        <begin position="497"/>
        <end position="514"/>
    </location>
</feature>
<gene>
    <name evidence="5" type="ORF">Cabys_2703</name>
</gene>
<dbReference type="NCBIfam" id="NF033551">
    <property type="entry name" value="transpos_IS1182"/>
    <property type="match status" value="1"/>
</dbReference>
<dbReference type="PANTHER" id="PTHR33408">
    <property type="entry name" value="TRANSPOSASE"/>
    <property type="match status" value="1"/>
</dbReference>
<feature type="coiled-coil region" evidence="1">
    <location>
        <begin position="154"/>
        <end position="222"/>
    </location>
</feature>
<accession>A0A1J1C9T2</accession>
<evidence type="ECO:0000313" key="6">
    <source>
        <dbReference type="Proteomes" id="UP000183868"/>
    </source>
</evidence>
<dbReference type="RefSeq" id="WP_071961286.1">
    <property type="nucleotide sequence ID" value="NZ_CP018099.1"/>
</dbReference>
<organism evidence="5 6">
    <name type="scientific">Caldithrix abyssi DSM 13497</name>
    <dbReference type="NCBI Taxonomy" id="880073"/>
    <lineage>
        <taxon>Bacteria</taxon>
        <taxon>Pseudomonadati</taxon>
        <taxon>Calditrichota</taxon>
        <taxon>Calditrichia</taxon>
        <taxon>Calditrichales</taxon>
        <taxon>Calditrichaceae</taxon>
        <taxon>Caldithrix</taxon>
    </lineage>
</organism>
<name>A0A1J1C9T2_CALAY</name>
<evidence type="ECO:0000256" key="2">
    <source>
        <dbReference type="SAM" id="Phobius"/>
    </source>
</evidence>
<dbReference type="InterPro" id="IPR008490">
    <property type="entry name" value="Transposase_InsH_N"/>
</dbReference>
<evidence type="ECO:0000313" key="5">
    <source>
        <dbReference type="EMBL" id="APF19451.1"/>
    </source>
</evidence>
<dbReference type="Proteomes" id="UP000183868">
    <property type="component" value="Chromosome"/>
</dbReference>
<dbReference type="InterPro" id="IPR025668">
    <property type="entry name" value="Tnp_DDE_dom"/>
</dbReference>
<keyword evidence="2" id="KW-0812">Transmembrane</keyword>
<evidence type="ECO:0000259" key="3">
    <source>
        <dbReference type="Pfam" id="PF05598"/>
    </source>
</evidence>
<dbReference type="EMBL" id="CP018099">
    <property type="protein sequence ID" value="APF19451.1"/>
    <property type="molecule type" value="Genomic_DNA"/>
</dbReference>
<dbReference type="KEGG" id="caby:Cabys_2703"/>
<protein>
    <submittedName>
        <fullName evidence="5">Transposase domain (DUF772)</fullName>
    </submittedName>
</protein>
<evidence type="ECO:0000256" key="1">
    <source>
        <dbReference type="SAM" id="Coils"/>
    </source>
</evidence>
<keyword evidence="1" id="KW-0175">Coiled coil</keyword>
<evidence type="ECO:0000259" key="4">
    <source>
        <dbReference type="Pfam" id="PF13751"/>
    </source>
</evidence>
<feature type="domain" description="Transposase InsH N-terminal" evidence="3">
    <location>
        <begin position="25"/>
        <end position="107"/>
    </location>
</feature>
<dbReference type="InterPro" id="IPR047629">
    <property type="entry name" value="IS1182_transpos"/>
</dbReference>
<dbReference type="PANTHER" id="PTHR33408:SF4">
    <property type="entry name" value="TRANSPOSASE DDE DOMAIN-CONTAINING PROTEIN"/>
    <property type="match status" value="1"/>
</dbReference>
<feature type="domain" description="Transposase DDE" evidence="4">
    <location>
        <begin position="361"/>
        <end position="475"/>
    </location>
</feature>
<proteinExistence type="predicted"/>
<dbReference type="AlphaFoldDB" id="A0A1J1C9T2"/>
<sequence>MSFITYNRSQMNLFGYSVEDFARDDPKSRFVVELVSRLDLSALYSRYSSQGGDSYAPDMMLALWFYAYSNGITSTRKLEELCKFDTRYIYITGNQHPDHSTLSRFRKAHLDLLDQYFVEILLIAQAEGISSFNQIAIDGTKIKAHSSKRHGYTEDQLDKRIEKLRAEIKQYMQRCNFVEQGATDELDLETLRAEKERLERLEKEILERKAQLKERKKQLKSEHRSRHQINVKEPDARMMPSVDGPGYNAQLGVDMSSHLIVAHEVVSQPNDQGQFIPIQEQVEKNLGSDDKRSYTADSGYHNSADLKELEEKQIDAVIADPQLSNRSIKETPTSKEELQKEERKLKRSDFVYHEQGDYYECPAGKKLFPVERNSERIVYRSNDCQDCPLINLCISSKKKVKQIHRSVNESYCERMAKKLQTSAAQERLKKRSVTVEPVFGNLKHNLGYRGFSLSGLNNVRSEFTLMCIGHNINVLFKNMLGKRLAAFIKASQEKDDLLILFSKNILAFLILYFAQRLRMRKNYQYRRI</sequence>